<gene>
    <name evidence="2" type="ORF">HNQ77_000198</name>
</gene>
<reference evidence="2 3" key="1">
    <citation type="submission" date="2020-08" db="EMBL/GenBank/DDBJ databases">
        <title>Genomic Encyclopedia of Type Strains, Phase IV (KMG-IV): sequencing the most valuable type-strain genomes for metagenomic binning, comparative biology and taxonomic classification.</title>
        <authorList>
            <person name="Goeker M."/>
        </authorList>
    </citation>
    <scope>NUCLEOTIDE SEQUENCE [LARGE SCALE GENOMIC DNA]</scope>
    <source>
        <strain evidence="2 3">DSM 103733</strain>
    </source>
</reference>
<accession>A0A841JMB0</accession>
<dbReference type="AlphaFoldDB" id="A0A841JMB0"/>
<dbReference type="RefSeq" id="WP_050057513.1">
    <property type="nucleotide sequence ID" value="NZ_JACHEK010000001.1"/>
</dbReference>
<evidence type="ECO:0000313" key="2">
    <source>
        <dbReference type="EMBL" id="MBB6142260.1"/>
    </source>
</evidence>
<dbReference type="EMBL" id="JACHEK010000001">
    <property type="protein sequence ID" value="MBB6142260.1"/>
    <property type="molecule type" value="Genomic_DNA"/>
</dbReference>
<comment type="caution">
    <text evidence="2">The sequence shown here is derived from an EMBL/GenBank/DDBJ whole genome shotgun (WGS) entry which is preliminary data.</text>
</comment>
<evidence type="ECO:0000313" key="3">
    <source>
        <dbReference type="Proteomes" id="UP000538666"/>
    </source>
</evidence>
<dbReference type="OrthoDB" id="118500at2"/>
<dbReference type="Proteomes" id="UP000538666">
    <property type="component" value="Unassembled WGS sequence"/>
</dbReference>
<organism evidence="2 3">
    <name type="scientific">Silvibacterium bohemicum</name>
    <dbReference type="NCBI Taxonomy" id="1577686"/>
    <lineage>
        <taxon>Bacteria</taxon>
        <taxon>Pseudomonadati</taxon>
        <taxon>Acidobacteriota</taxon>
        <taxon>Terriglobia</taxon>
        <taxon>Terriglobales</taxon>
        <taxon>Acidobacteriaceae</taxon>
        <taxon>Silvibacterium</taxon>
    </lineage>
</organism>
<dbReference type="Gene3D" id="1.25.40.10">
    <property type="entry name" value="Tetratricopeptide repeat domain"/>
    <property type="match status" value="1"/>
</dbReference>
<feature type="compositionally biased region" description="Polar residues" evidence="1">
    <location>
        <begin position="11"/>
        <end position="30"/>
    </location>
</feature>
<proteinExistence type="predicted"/>
<dbReference type="SUPFAM" id="SSF48452">
    <property type="entry name" value="TPR-like"/>
    <property type="match status" value="1"/>
</dbReference>
<dbReference type="NCBIfam" id="NF047558">
    <property type="entry name" value="TPR_END_plus"/>
    <property type="match status" value="1"/>
</dbReference>
<keyword evidence="3" id="KW-1185">Reference proteome</keyword>
<dbReference type="InterPro" id="IPR011990">
    <property type="entry name" value="TPR-like_helical_dom_sf"/>
</dbReference>
<protein>
    <submittedName>
        <fullName evidence="2">Tetratricopeptide (TPR) repeat protein</fullName>
    </submittedName>
</protein>
<feature type="region of interest" description="Disordered" evidence="1">
    <location>
        <begin position="1"/>
        <end position="30"/>
    </location>
</feature>
<sequence>MQEARPGNAKGRQTSAVASKAKSTGTAAQHQSFQHFQSAVQLMQEGKFEKARALFEKLSQEGAPELLDRSRVYLAVCTRHAAKSNLTFATPEEQYDYAISLLNQGQYEDARDQFDGLLKKNPDADFAHYGLSVLNSMTGQAEDCLDHLARAIQLNQQNRIQARSDADFADMADDPRFTELLYPEAP</sequence>
<name>A0A841JMB0_9BACT</name>
<dbReference type="Pfam" id="PF13432">
    <property type="entry name" value="TPR_16"/>
    <property type="match status" value="1"/>
</dbReference>
<evidence type="ECO:0000256" key="1">
    <source>
        <dbReference type="SAM" id="MobiDB-lite"/>
    </source>
</evidence>